<dbReference type="InterPro" id="IPR029063">
    <property type="entry name" value="SAM-dependent_MTases_sf"/>
</dbReference>
<organism evidence="4 5">
    <name type="scientific">Microbacterium amylolyticum</name>
    <dbReference type="NCBI Taxonomy" id="936337"/>
    <lineage>
        <taxon>Bacteria</taxon>
        <taxon>Bacillati</taxon>
        <taxon>Actinomycetota</taxon>
        <taxon>Actinomycetes</taxon>
        <taxon>Micrococcales</taxon>
        <taxon>Microbacteriaceae</taxon>
        <taxon>Microbacterium</taxon>
    </lineage>
</organism>
<dbReference type="PANTHER" id="PTHR43542:SF1">
    <property type="entry name" value="METHYLTRANSFERASE"/>
    <property type="match status" value="1"/>
</dbReference>
<keyword evidence="2 4" id="KW-0808">Transferase</keyword>
<name>A0ABS4ZF09_9MICO</name>
<keyword evidence="1 4" id="KW-0489">Methyltransferase</keyword>
<dbReference type="RefSeq" id="WP_165131776.1">
    <property type="nucleotide sequence ID" value="NZ_CP049253.1"/>
</dbReference>
<dbReference type="Proteomes" id="UP001519362">
    <property type="component" value="Unassembled WGS sequence"/>
</dbReference>
<dbReference type="NCBIfam" id="TIGR00095">
    <property type="entry name" value="16S rRNA (guanine(966)-N(2))-methyltransferase RsmD"/>
    <property type="match status" value="1"/>
</dbReference>
<evidence type="ECO:0000256" key="2">
    <source>
        <dbReference type="ARBA" id="ARBA00022679"/>
    </source>
</evidence>
<dbReference type="EC" id="2.1.1.171" evidence="4"/>
<dbReference type="Pfam" id="PF03602">
    <property type="entry name" value="Cons_hypoth95"/>
    <property type="match status" value="1"/>
</dbReference>
<dbReference type="PIRSF" id="PIRSF004553">
    <property type="entry name" value="CHP00095"/>
    <property type="match status" value="1"/>
</dbReference>
<dbReference type="CDD" id="cd02440">
    <property type="entry name" value="AdoMet_MTases"/>
    <property type="match status" value="1"/>
</dbReference>
<dbReference type="PANTHER" id="PTHR43542">
    <property type="entry name" value="METHYLTRANSFERASE"/>
    <property type="match status" value="1"/>
</dbReference>
<evidence type="ECO:0000313" key="5">
    <source>
        <dbReference type="Proteomes" id="UP001519362"/>
    </source>
</evidence>
<accession>A0ABS4ZF09</accession>
<proteinExistence type="predicted"/>
<dbReference type="GO" id="GO:0052913">
    <property type="term" value="F:16S rRNA (guanine(966)-N(2))-methyltransferase activity"/>
    <property type="evidence" value="ECO:0007669"/>
    <property type="project" value="UniProtKB-EC"/>
</dbReference>
<dbReference type="InterPro" id="IPR002052">
    <property type="entry name" value="DNA_methylase_N6_adenine_CS"/>
</dbReference>
<dbReference type="SUPFAM" id="SSF53335">
    <property type="entry name" value="S-adenosyl-L-methionine-dependent methyltransferases"/>
    <property type="match status" value="1"/>
</dbReference>
<gene>
    <name evidence="4" type="ORF">JOF34_000435</name>
</gene>
<evidence type="ECO:0000313" key="4">
    <source>
        <dbReference type="EMBL" id="MBP2435849.1"/>
    </source>
</evidence>
<feature type="region of interest" description="Disordered" evidence="3">
    <location>
        <begin position="1"/>
        <end position="26"/>
    </location>
</feature>
<evidence type="ECO:0000256" key="3">
    <source>
        <dbReference type="SAM" id="MobiDB-lite"/>
    </source>
</evidence>
<reference evidence="4 5" key="1">
    <citation type="submission" date="2021-03" db="EMBL/GenBank/DDBJ databases">
        <title>Sequencing the genomes of 1000 actinobacteria strains.</title>
        <authorList>
            <person name="Klenk H.-P."/>
        </authorList>
    </citation>
    <scope>NUCLEOTIDE SEQUENCE [LARGE SCALE GENOMIC DNA]</scope>
    <source>
        <strain evidence="4 5">DSM 24221</strain>
    </source>
</reference>
<comment type="caution">
    <text evidence="4">The sequence shown here is derived from an EMBL/GenBank/DDBJ whole genome shotgun (WGS) entry which is preliminary data.</text>
</comment>
<keyword evidence="5" id="KW-1185">Reference proteome</keyword>
<evidence type="ECO:0000256" key="1">
    <source>
        <dbReference type="ARBA" id="ARBA00022603"/>
    </source>
</evidence>
<dbReference type="EMBL" id="JAGIOL010000001">
    <property type="protein sequence ID" value="MBP2435849.1"/>
    <property type="molecule type" value="Genomic_DNA"/>
</dbReference>
<dbReference type="Gene3D" id="3.40.50.150">
    <property type="entry name" value="Vaccinia Virus protein VP39"/>
    <property type="match status" value="1"/>
</dbReference>
<sequence length="185" mass="19468">MTRIISGDAGGTRLDVPPSGTRPTSDRVRESLFGALETTGMLDDTAVLDLYAGSGALGLEALSRGAATADLVEKGQKAAQIVRGNAARVQKATGREARTHAVAVQVFLRSTARTYDLVFIDPPYDLPPDQLAADLALVATVLASDGLVIVERAQRSGSPDWGAAGLVAYRDKSYGDTALWWGELP</sequence>
<protein>
    <submittedName>
        <fullName evidence="4">16S rRNA (Guanine966-N2)-methyltransferase</fullName>
        <ecNumber evidence="4">2.1.1.171</ecNumber>
    </submittedName>
</protein>
<dbReference type="PROSITE" id="PS00092">
    <property type="entry name" value="N6_MTASE"/>
    <property type="match status" value="1"/>
</dbReference>
<dbReference type="InterPro" id="IPR004398">
    <property type="entry name" value="RNA_MeTrfase_RsmD"/>
</dbReference>